<protein>
    <recommendedName>
        <fullName evidence="9">Double-strand-break repair protein rad21</fullName>
    </recommendedName>
</protein>
<evidence type="ECO:0008006" key="9">
    <source>
        <dbReference type="Google" id="ProtNLM"/>
    </source>
</evidence>
<keyword evidence="3" id="KW-0539">Nucleus</keyword>
<dbReference type="Pfam" id="PF04824">
    <property type="entry name" value="Rad21_Rec8"/>
    <property type="match status" value="1"/>
</dbReference>
<dbReference type="OrthoDB" id="10071381at2759"/>
<comment type="subcellular location">
    <subcellularLocation>
        <location evidence="1">Nucleus</location>
    </subcellularLocation>
</comment>
<keyword evidence="8" id="KW-1185">Reference proteome</keyword>
<evidence type="ECO:0000256" key="1">
    <source>
        <dbReference type="ARBA" id="ARBA00004123"/>
    </source>
</evidence>
<dbReference type="Pfam" id="PF04825">
    <property type="entry name" value="Rad21_Rec8_N"/>
    <property type="match status" value="1"/>
</dbReference>
<dbReference type="Gene3D" id="1.10.10.580">
    <property type="entry name" value="Structural maintenance of chromosome 1. Chain E"/>
    <property type="match status" value="1"/>
</dbReference>
<dbReference type="GO" id="GO:1990414">
    <property type="term" value="P:replication-born double-strand break repair via sister chromatid exchange"/>
    <property type="evidence" value="ECO:0007669"/>
    <property type="project" value="TreeGrafter"/>
</dbReference>
<dbReference type="GO" id="GO:0005634">
    <property type="term" value="C:nucleus"/>
    <property type="evidence" value="ECO:0007669"/>
    <property type="project" value="UniProtKB-SubCell"/>
</dbReference>
<dbReference type="FunCoup" id="A0A218ZGH9">
    <property type="interactions" value="156"/>
</dbReference>
<evidence type="ECO:0000256" key="2">
    <source>
        <dbReference type="ARBA" id="ARBA00009870"/>
    </source>
</evidence>
<feature type="domain" description="Rad21/Rec8-like protein N-terminal" evidence="6">
    <location>
        <begin position="1"/>
        <end position="100"/>
    </location>
</feature>
<evidence type="ECO:0000313" key="7">
    <source>
        <dbReference type="EMBL" id="OWP06710.1"/>
    </source>
</evidence>
<name>A0A218ZGH9_9HELO</name>
<proteinExistence type="inferred from homology"/>
<accession>A0A218ZGH9</accession>
<organism evidence="7 8">
    <name type="scientific">Diplocarpon coronariae</name>
    <dbReference type="NCBI Taxonomy" id="2795749"/>
    <lineage>
        <taxon>Eukaryota</taxon>
        <taxon>Fungi</taxon>
        <taxon>Dikarya</taxon>
        <taxon>Ascomycota</taxon>
        <taxon>Pezizomycotina</taxon>
        <taxon>Leotiomycetes</taxon>
        <taxon>Helotiales</taxon>
        <taxon>Drepanopezizaceae</taxon>
        <taxon>Diplocarpon</taxon>
    </lineage>
</organism>
<comment type="similarity">
    <text evidence="2">Belongs to the rad21 family.</text>
</comment>
<evidence type="ECO:0000259" key="5">
    <source>
        <dbReference type="Pfam" id="PF04824"/>
    </source>
</evidence>
<dbReference type="InterPro" id="IPR023093">
    <property type="entry name" value="ScpA-like_C"/>
</dbReference>
<feature type="region of interest" description="Disordered" evidence="4">
    <location>
        <begin position="423"/>
        <end position="466"/>
    </location>
</feature>
<dbReference type="EMBL" id="MZNU01000038">
    <property type="protein sequence ID" value="OWP06710.1"/>
    <property type="molecule type" value="Genomic_DNA"/>
</dbReference>
<dbReference type="InterPro" id="IPR006909">
    <property type="entry name" value="Rad21/Rec8_C_eu"/>
</dbReference>
<gene>
    <name evidence="7" type="ORF">B2J93_5189</name>
</gene>
<dbReference type="InterPro" id="IPR039781">
    <property type="entry name" value="Rad21/Rec8-like"/>
</dbReference>
<dbReference type="InParanoid" id="A0A218ZGH9"/>
<dbReference type="PANTHER" id="PTHR12585:SF69">
    <property type="entry name" value="FI11703P"/>
    <property type="match status" value="1"/>
</dbReference>
<evidence type="ECO:0000256" key="4">
    <source>
        <dbReference type="SAM" id="MobiDB-lite"/>
    </source>
</evidence>
<dbReference type="GO" id="GO:0030892">
    <property type="term" value="C:mitotic cohesin complex"/>
    <property type="evidence" value="ECO:0007669"/>
    <property type="project" value="TreeGrafter"/>
</dbReference>
<dbReference type="STRING" id="503106.A0A218ZGH9"/>
<comment type="caution">
    <text evidence="7">The sequence shown here is derived from an EMBL/GenBank/DDBJ whole genome shotgun (WGS) entry which is preliminary data.</text>
</comment>
<dbReference type="GO" id="GO:0003682">
    <property type="term" value="F:chromatin binding"/>
    <property type="evidence" value="ECO:0007669"/>
    <property type="project" value="TreeGrafter"/>
</dbReference>
<dbReference type="SUPFAM" id="SSF46785">
    <property type="entry name" value="Winged helix' DNA-binding domain"/>
    <property type="match status" value="1"/>
</dbReference>
<feature type="domain" description="Rad21/Rec8-like protein C-terminal eukaryotic" evidence="5">
    <location>
        <begin position="557"/>
        <end position="597"/>
    </location>
</feature>
<dbReference type="GO" id="GO:0007064">
    <property type="term" value="P:mitotic sister chromatid cohesion"/>
    <property type="evidence" value="ECO:0007669"/>
    <property type="project" value="TreeGrafter"/>
</dbReference>
<dbReference type="InterPro" id="IPR036390">
    <property type="entry name" value="WH_DNA-bd_sf"/>
</dbReference>
<feature type="region of interest" description="Disordered" evidence="4">
    <location>
        <begin position="497"/>
        <end position="525"/>
    </location>
</feature>
<dbReference type="AlphaFoldDB" id="A0A218ZGH9"/>
<evidence type="ECO:0000313" key="8">
    <source>
        <dbReference type="Proteomes" id="UP000242519"/>
    </source>
</evidence>
<dbReference type="FunFam" id="1.10.10.580:FF:000004">
    <property type="entry name" value="Double-strand-break repair protein rad21"/>
    <property type="match status" value="1"/>
</dbReference>
<feature type="region of interest" description="Disordered" evidence="4">
    <location>
        <begin position="352"/>
        <end position="377"/>
    </location>
</feature>
<reference evidence="7 8" key="1">
    <citation type="submission" date="2017-04" db="EMBL/GenBank/DDBJ databases">
        <title>Draft genome sequence of Marssonina coronaria NL1: causal agent of apple blotch.</title>
        <authorList>
            <person name="Cheng Q."/>
        </authorList>
    </citation>
    <scope>NUCLEOTIDE SEQUENCE [LARGE SCALE GENOMIC DNA]</scope>
    <source>
        <strain evidence="7 8">NL1</strain>
    </source>
</reference>
<dbReference type="InterPro" id="IPR006910">
    <property type="entry name" value="Rad21_Rec8_N"/>
</dbReference>
<dbReference type="Proteomes" id="UP000242519">
    <property type="component" value="Unassembled WGS sequence"/>
</dbReference>
<sequence length="645" mass="70485">MFYSETLLSKTGPLARVWLSANLERKLSKNHILQASVKDSVEAIVTPNQAPMALRLSGQLLLGVVRIYSRKARYLLDDCNEALLKIKMAFRLSGNNDMPTGVHMPSRDALMLPDALTEGDNLEMPPLPDASFLFSQLDDEALPRKQRANSRDINLQEDYTGSQFLQSSIENQDDDLALEPLDDLDLGLDFGLDFDDLDPKAVDRSVEIGRDAPEARAPEDDLLSELDVQLPAKENSFGGERASSLNLDFGGGDFANDDTIRMADDDGDINMLNLGDAPDGTLDAPPLIRPERISESPLSDIDEVTAAELEAEHLRNEPSVLFEPEDEPEESTVFLQPAQRARKLKTLRPDDETMIPNSQIKDQQQQHDKILKPQSSLPRDPELLALIEMQKNGHFVSNIMGEGRSAGWAPELRGLLSLAAVRKTSERKRKRDSGVADVESGEEQAPNKSPRLDLGEEDNLAAGLDDGGVDGDNTVIAADGTIIEMVADEGFMRQDEFEHEPSAGLSPAPNFDETTAPLVHPADSGPVSLGTKHAVHLLRDRFGTDAADSPDKRKNASVLFQDLLPETMTSKADATKMFFEVLVLATKDAVKVEQQEALLGGPIRIRGKRGLWGDWAEREAGGEIAGDEPVLNAGLERQTAVSVAA</sequence>
<evidence type="ECO:0000256" key="3">
    <source>
        <dbReference type="ARBA" id="ARBA00023242"/>
    </source>
</evidence>
<evidence type="ECO:0000259" key="6">
    <source>
        <dbReference type="Pfam" id="PF04825"/>
    </source>
</evidence>
<dbReference type="PANTHER" id="PTHR12585">
    <property type="entry name" value="SCC1 / RAD21 FAMILY MEMBER"/>
    <property type="match status" value="1"/>
</dbReference>